<keyword evidence="3" id="KW-1185">Reference proteome</keyword>
<dbReference type="PANTHER" id="PTHR47962">
    <property type="entry name" value="ATP-DEPENDENT HELICASE LHR-RELATED-RELATED"/>
    <property type="match status" value="1"/>
</dbReference>
<accession>A0ABU5MNQ6</accession>
<dbReference type="PANTHER" id="PTHR47962:SF5">
    <property type="entry name" value="ATP-DEPENDENT HELICASE LHR-RELATED"/>
    <property type="match status" value="1"/>
</dbReference>
<dbReference type="Proteomes" id="UP001290894">
    <property type="component" value="Unassembled WGS sequence"/>
</dbReference>
<dbReference type="Pfam" id="PF00270">
    <property type="entry name" value="DEAD"/>
    <property type="match status" value="1"/>
</dbReference>
<dbReference type="InterPro" id="IPR027417">
    <property type="entry name" value="P-loop_NTPase"/>
</dbReference>
<feature type="domain" description="DEAD/DEAH-box helicase" evidence="1">
    <location>
        <begin position="28"/>
        <end position="73"/>
    </location>
</feature>
<reference evidence="2 3" key="1">
    <citation type="submission" date="2023-12" db="EMBL/GenBank/DDBJ databases">
        <title>'Antibacterial potential of Stenotrophomonas maltophilia cystic fibrosis isolates' (manuscript under preparation).</title>
        <authorList>
            <person name="Crisan C.V."/>
            <person name="Pettis M."/>
            <person name="Goldberg J.B."/>
        </authorList>
    </citation>
    <scope>NUCLEOTIDE SEQUENCE [LARGE SCALE GENOMIC DNA]</scope>
    <source>
        <strain evidence="2 3">CCV155</strain>
    </source>
</reference>
<keyword evidence="2" id="KW-0067">ATP-binding</keyword>
<dbReference type="SUPFAM" id="SSF52540">
    <property type="entry name" value="P-loop containing nucleoside triphosphate hydrolases"/>
    <property type="match status" value="1"/>
</dbReference>
<evidence type="ECO:0000313" key="2">
    <source>
        <dbReference type="EMBL" id="MDZ7514389.1"/>
    </source>
</evidence>
<evidence type="ECO:0000313" key="3">
    <source>
        <dbReference type="Proteomes" id="UP001290894"/>
    </source>
</evidence>
<dbReference type="EMBL" id="JAXUAC010000104">
    <property type="protein sequence ID" value="MDZ7514389.1"/>
    <property type="molecule type" value="Genomic_DNA"/>
</dbReference>
<proteinExistence type="predicted"/>
<feature type="non-terminal residue" evidence="2">
    <location>
        <position position="76"/>
    </location>
</feature>
<keyword evidence="2" id="KW-0378">Hydrolase</keyword>
<dbReference type="InterPro" id="IPR052511">
    <property type="entry name" value="ATP-dep_Helicase"/>
</dbReference>
<evidence type="ECO:0000259" key="1">
    <source>
        <dbReference type="Pfam" id="PF00270"/>
    </source>
</evidence>
<keyword evidence="2" id="KW-0347">Helicase</keyword>
<dbReference type="InterPro" id="IPR011545">
    <property type="entry name" value="DEAD/DEAH_box_helicase_dom"/>
</dbReference>
<organism evidence="2 3">
    <name type="scientific">Stenotrophomonas muris</name>
    <dbReference type="NCBI Taxonomy" id="2963283"/>
    <lineage>
        <taxon>Bacteria</taxon>
        <taxon>Pseudomonadati</taxon>
        <taxon>Pseudomonadota</taxon>
        <taxon>Gammaproteobacteria</taxon>
        <taxon>Lysobacterales</taxon>
        <taxon>Lysobacteraceae</taxon>
        <taxon>Stenotrophomonas</taxon>
    </lineage>
</organism>
<keyword evidence="2" id="KW-0547">Nucleotide-binding</keyword>
<sequence>MTASSAFQSLHPRIQRYLWTEQWEALREVQELAIPLVLSADRDVIIAASTASGKTEAAFLPALTHLLNTDEEGLIV</sequence>
<name>A0ABU5MNQ6_9GAMM</name>
<protein>
    <submittedName>
        <fullName evidence="2">DEAD/DEAH box helicase</fullName>
    </submittedName>
</protein>
<comment type="caution">
    <text evidence="2">The sequence shown here is derived from an EMBL/GenBank/DDBJ whole genome shotgun (WGS) entry which is preliminary data.</text>
</comment>
<dbReference type="Gene3D" id="3.40.50.300">
    <property type="entry name" value="P-loop containing nucleotide triphosphate hydrolases"/>
    <property type="match status" value="1"/>
</dbReference>
<dbReference type="RefSeq" id="WP_322546954.1">
    <property type="nucleotide sequence ID" value="NZ_JAXUAC010000104.1"/>
</dbReference>
<dbReference type="GO" id="GO:0004386">
    <property type="term" value="F:helicase activity"/>
    <property type="evidence" value="ECO:0007669"/>
    <property type="project" value="UniProtKB-KW"/>
</dbReference>
<gene>
    <name evidence="2" type="ORF">U5F72_21560</name>
</gene>